<proteinExistence type="predicted"/>
<evidence type="ECO:0000313" key="1">
    <source>
        <dbReference type="EMBL" id="CUO84513.1"/>
    </source>
</evidence>
<gene>
    <name evidence="1" type="ORF">ERS852481_03017</name>
</gene>
<name>A0A174IBF0_9FIRM</name>
<evidence type="ECO:0000313" key="2">
    <source>
        <dbReference type="Proteomes" id="UP000095362"/>
    </source>
</evidence>
<dbReference type="RefSeq" id="WP_156339425.1">
    <property type="nucleotide sequence ID" value="NZ_CYZK01000032.1"/>
</dbReference>
<dbReference type="AlphaFoldDB" id="A0A174IBF0"/>
<dbReference type="PaxDb" id="410072-ERS852525_03329"/>
<accession>A0A174IBF0</accession>
<reference evidence="1 2" key="1">
    <citation type="submission" date="2015-09" db="EMBL/GenBank/DDBJ databases">
        <authorList>
            <consortium name="Pathogen Informatics"/>
        </authorList>
    </citation>
    <scope>NUCLEOTIDE SEQUENCE [LARGE SCALE GENOMIC DNA]</scope>
    <source>
        <strain evidence="1 2">2789STDY5834866</strain>
    </source>
</reference>
<dbReference type="Proteomes" id="UP000095362">
    <property type="component" value="Unassembled WGS sequence"/>
</dbReference>
<protein>
    <recommendedName>
        <fullName evidence="3">Transposase (putative) YhgA-like domain-containing protein</fullName>
    </recommendedName>
</protein>
<dbReference type="EMBL" id="CYZK01000032">
    <property type="protein sequence ID" value="CUO84513.1"/>
    <property type="molecule type" value="Genomic_DNA"/>
</dbReference>
<sequence>MSPRNTTKADIVLKNFWKDNAHFADLFNAVLFDGEQKLHPEDLREADVDLSSVLKFNGHIETIQRLRDVVKKTAYGMDFVIWGIENQQKIHYAMPLRHMIEDALSYLKEYNEIAKKNLDEKTTNTKDEFLSRFKKTDRLHPVITLCIYYGEKEWDGATSLKEMLELPDYLENLVPDYKMNLLQLRNSENLKFKNKDVQTIFDVSRLIYGKNYGKITSIYKDQNLTNELGIVIGAITGSQELINYAASEKEGGQFNMCTALDELIESGKEKLLTEMVEKKLAKNKTPDTIADELETDISIINNIIEKIEKSA</sequence>
<organism evidence="1 2">
    <name type="scientific">Coprococcus comes</name>
    <dbReference type="NCBI Taxonomy" id="410072"/>
    <lineage>
        <taxon>Bacteria</taxon>
        <taxon>Bacillati</taxon>
        <taxon>Bacillota</taxon>
        <taxon>Clostridia</taxon>
        <taxon>Lachnospirales</taxon>
        <taxon>Lachnospiraceae</taxon>
        <taxon>Coprococcus</taxon>
    </lineage>
</organism>
<evidence type="ECO:0008006" key="3">
    <source>
        <dbReference type="Google" id="ProtNLM"/>
    </source>
</evidence>